<evidence type="ECO:0000256" key="1">
    <source>
        <dbReference type="SAM" id="MobiDB-lite"/>
    </source>
</evidence>
<feature type="compositionally biased region" description="Low complexity" evidence="1">
    <location>
        <begin position="355"/>
        <end position="366"/>
    </location>
</feature>
<dbReference type="EMBL" id="FKJW01000006">
    <property type="protein sequence ID" value="SAK02782.1"/>
    <property type="molecule type" value="Genomic_DNA"/>
</dbReference>
<feature type="compositionally biased region" description="Low complexity" evidence="1">
    <location>
        <begin position="7"/>
        <end position="20"/>
    </location>
</feature>
<feature type="compositionally biased region" description="Basic and acidic residues" evidence="1">
    <location>
        <begin position="82"/>
        <end position="116"/>
    </location>
</feature>
<evidence type="ECO:0000313" key="3">
    <source>
        <dbReference type="EMBL" id="SAK02782.1"/>
    </source>
</evidence>
<dbReference type="Proteomes" id="UP000196218">
    <property type="component" value="Unassembled WGS sequence"/>
</dbReference>
<feature type="region of interest" description="Disordered" evidence="1">
    <location>
        <begin position="325"/>
        <end position="400"/>
    </location>
</feature>
<dbReference type="InterPro" id="IPR007055">
    <property type="entry name" value="BON_dom"/>
</dbReference>
<evidence type="ECO:0000313" key="4">
    <source>
        <dbReference type="Proteomes" id="UP000196218"/>
    </source>
</evidence>
<feature type="region of interest" description="Disordered" evidence="1">
    <location>
        <begin position="68"/>
        <end position="116"/>
    </location>
</feature>
<organism evidence="3 4">
    <name type="scientific">Burkholderia multivorans</name>
    <dbReference type="NCBI Taxonomy" id="87883"/>
    <lineage>
        <taxon>Bacteria</taxon>
        <taxon>Pseudomonadati</taxon>
        <taxon>Pseudomonadota</taxon>
        <taxon>Betaproteobacteria</taxon>
        <taxon>Burkholderiales</taxon>
        <taxon>Burkholderiaceae</taxon>
        <taxon>Burkholderia</taxon>
        <taxon>Burkholderia cepacia complex</taxon>
    </lineage>
</organism>
<dbReference type="AlphaFoldDB" id="A0ABD7LEN7"/>
<evidence type="ECO:0000259" key="2">
    <source>
        <dbReference type="PROSITE" id="PS50914"/>
    </source>
</evidence>
<dbReference type="Pfam" id="PF04972">
    <property type="entry name" value="BON"/>
    <property type="match status" value="1"/>
</dbReference>
<feature type="region of interest" description="Disordered" evidence="1">
    <location>
        <begin position="146"/>
        <end position="203"/>
    </location>
</feature>
<protein>
    <submittedName>
        <fullName evidence="3">Transport-associated protein</fullName>
    </submittedName>
</protein>
<dbReference type="PROSITE" id="PS50914">
    <property type="entry name" value="BON"/>
    <property type="match status" value="1"/>
</dbReference>
<proteinExistence type="predicted"/>
<feature type="domain" description="BON" evidence="2">
    <location>
        <begin position="257"/>
        <end position="325"/>
    </location>
</feature>
<reference evidence="3 4" key="1">
    <citation type="submission" date="2016-04" db="EMBL/GenBank/DDBJ databases">
        <authorList>
            <person name="Peeters C."/>
        </authorList>
    </citation>
    <scope>NUCLEOTIDE SEQUENCE [LARGE SCALE GENOMIC DNA]</scope>
    <source>
        <strain evidence="3">LMG 29311</strain>
    </source>
</reference>
<dbReference type="Gene3D" id="3.30.1340.30">
    <property type="match status" value="1"/>
</dbReference>
<feature type="compositionally biased region" description="Gly residues" evidence="1">
    <location>
        <begin position="367"/>
        <end position="378"/>
    </location>
</feature>
<gene>
    <name evidence="3" type="ORF">UA18_05713</name>
</gene>
<feature type="compositionally biased region" description="Low complexity" evidence="1">
    <location>
        <begin position="379"/>
        <end position="388"/>
    </location>
</feature>
<sequence>MNRTNWTSAAVSATASPADAHAKTAIRLQIGTTGAGGARVRAPHARHADCAGDAARAPGGMGPLAAHAAKEDTMQRRYPGRPVERRGPPDWQERSERAYRDAGERGFPDDPALRPEEDYESAYRRFASEDVGPEEWGSEWTERAARPAAELGGRGARTEWHGGPGGPGEPRGARGAAYEAERGRGQPGRGPDPHRYGGGRDEAPGLRGHFRLGWYGGGERGYDDPRTADAPDLSRFGSGAARDAMRGRRGPKGYTRSDERIREDVCERLAHALDIDVSDVSVQVSDGRVELDGTVPARWMKHAIEDIADDCMCVRDVENRVRVKREGEHDSGMVLHPAQRTVTPTQPAVREPEPGTSAQGASSSDAGAGGTAGSGAAGSGTAAGTSGTAAGGTPGRERHH</sequence>
<accession>A0ABD7LEN7</accession>
<feature type="region of interest" description="Disordered" evidence="1">
    <location>
        <begin position="1"/>
        <end position="20"/>
    </location>
</feature>
<feature type="region of interest" description="Disordered" evidence="1">
    <location>
        <begin position="221"/>
        <end position="257"/>
    </location>
</feature>
<feature type="compositionally biased region" description="Basic and acidic residues" evidence="1">
    <location>
        <begin position="191"/>
        <end position="203"/>
    </location>
</feature>
<name>A0ABD7LEN7_9BURK</name>
<comment type="caution">
    <text evidence="3">The sequence shown here is derived from an EMBL/GenBank/DDBJ whole genome shotgun (WGS) entry which is preliminary data.</text>
</comment>